<dbReference type="SUPFAM" id="SSF56024">
    <property type="entry name" value="Phospholipase D/nuclease"/>
    <property type="match status" value="2"/>
</dbReference>
<dbReference type="GO" id="GO:0008976">
    <property type="term" value="F:polyphosphate kinase activity"/>
    <property type="evidence" value="ECO:0007669"/>
    <property type="project" value="UniProtKB-UniRule"/>
</dbReference>
<dbReference type="NCBIfam" id="NF003924">
    <property type="entry name" value="PRK05443.3-2"/>
    <property type="match status" value="1"/>
</dbReference>
<feature type="binding site" evidence="6">
    <location>
        <position position="582"/>
    </location>
    <ligand>
        <name>ATP</name>
        <dbReference type="ChEBI" id="CHEBI:30616"/>
    </ligand>
</feature>
<dbReference type="GO" id="GO:0046872">
    <property type="term" value="F:metal ion binding"/>
    <property type="evidence" value="ECO:0007669"/>
    <property type="project" value="UniProtKB-KW"/>
</dbReference>
<evidence type="ECO:0000256" key="7">
    <source>
        <dbReference type="RuleBase" id="RU003800"/>
    </source>
</evidence>
<dbReference type="InterPro" id="IPR025198">
    <property type="entry name" value="PPK_N_dom"/>
</dbReference>
<dbReference type="SUPFAM" id="SSF143724">
    <property type="entry name" value="PHP14-like"/>
    <property type="match status" value="1"/>
</dbReference>
<feature type="domain" description="Polyphosphate kinase C-terminal" evidence="10">
    <location>
        <begin position="496"/>
        <end position="660"/>
    </location>
</feature>
<reference evidence="12" key="1">
    <citation type="submission" date="2020-01" db="EMBL/GenBank/DDBJ databases">
        <authorList>
            <person name="Meier V. D."/>
            <person name="Meier V D."/>
        </authorList>
    </citation>
    <scope>NUCLEOTIDE SEQUENCE</scope>
    <source>
        <strain evidence="12">HLG_WM_MAG_02</strain>
    </source>
</reference>
<dbReference type="Pfam" id="PF13089">
    <property type="entry name" value="PP_kinase_N"/>
    <property type="match status" value="1"/>
</dbReference>
<comment type="cofactor">
    <cofactor evidence="6">
        <name>Mg(2+)</name>
        <dbReference type="ChEBI" id="CHEBI:18420"/>
    </cofactor>
</comment>
<dbReference type="Pfam" id="PF17941">
    <property type="entry name" value="PP_kinase_C_1"/>
    <property type="match status" value="1"/>
</dbReference>
<feature type="binding site" evidence="6">
    <location>
        <position position="554"/>
    </location>
    <ligand>
        <name>ATP</name>
        <dbReference type="ChEBI" id="CHEBI:30616"/>
    </ligand>
</feature>
<evidence type="ECO:0000259" key="9">
    <source>
        <dbReference type="Pfam" id="PF13089"/>
    </source>
</evidence>
<dbReference type="GO" id="GO:0009358">
    <property type="term" value="C:polyphosphate kinase complex"/>
    <property type="evidence" value="ECO:0007669"/>
    <property type="project" value="InterPro"/>
</dbReference>
<gene>
    <name evidence="6" type="primary">ppk</name>
    <name evidence="12" type="ORF">HELGO_WM27873</name>
</gene>
<keyword evidence="3 6" id="KW-0547">Nucleotide-binding</keyword>
<comment type="similarity">
    <text evidence="6 7">Belongs to the polyphosphate kinase 1 (PPK1) family.</text>
</comment>
<sequence>MSIDLKSPDLYFNRELSWLKFNSRVLAQARRKNLPPLERLKFLAIYGTNLDEFYMIRVAGLKTLFKACVQETAIDKLTPAEQLYSIHKTIHKEQKIVESTFDTILDDLKEHKVTIKCFDELSGKQQEVIGNEFFEQIYPVIMPIAIDATHPFPHLNNLSFALALKLEDKAGNIKHGLIRIPRILPRFLKVEHCYVPIENVVDHFSGELFGGLKKLASTPFRVTRNADMEIEEEEADDFLEIMEEGLRTRNRGMLIRLELREGVDEDLIKFLTTHLELDSHDIYEYKIPLNLGTFWEIVGEPSLAHLTLPTYSPKNLPPFSEDKNLFKAIEKQDVLLYHPFESFDPVVRFIQEAAKDPDTLSMRMTLYRVGPNSPIVKALIKAAKAGKQVTVLVELKARFDEENNLQWARKLEESGAHVIYGIKGLKVHAKVAQVTKRKDKKLQAYVHLGTGNYNPSTARIYTDISYFTSKPEFNNDVTKFFHFITGFSNHSELKTLTLAPEHIKPKLIAMIDHERSYKEKGHIVLKANSLVDPDVIQSLYKASIAGVRIQLIIRGVCALKPGVKNVSENIMVHSIIGKYLEHPRIYVFKHDENECYISSADLMPRNLIRRIEILTPIKEPVLAQKIKQLLALQLQDNQLSWRLKSSGEYKQVKQGDNNAINNHAILEGYMTKIHDKNQKETPEYVTQLAKKILKD</sequence>
<evidence type="ECO:0000259" key="10">
    <source>
        <dbReference type="Pfam" id="PF13090"/>
    </source>
</evidence>
<dbReference type="Pfam" id="PF02503">
    <property type="entry name" value="PP_kinase"/>
    <property type="match status" value="1"/>
</dbReference>
<keyword evidence="4 6" id="KW-0418">Kinase</keyword>
<dbReference type="NCBIfam" id="NF003921">
    <property type="entry name" value="PRK05443.2-2"/>
    <property type="match status" value="1"/>
</dbReference>
<evidence type="ECO:0000256" key="6">
    <source>
        <dbReference type="HAMAP-Rule" id="MF_00347"/>
    </source>
</evidence>
<dbReference type="InterPro" id="IPR024953">
    <property type="entry name" value="PP_kinase_middle"/>
</dbReference>
<dbReference type="NCBIfam" id="TIGR03705">
    <property type="entry name" value="poly_P_kin"/>
    <property type="match status" value="1"/>
</dbReference>
<accession>A0A6S6S1E4</accession>
<dbReference type="PANTHER" id="PTHR30218">
    <property type="entry name" value="POLYPHOSPHATE KINASE"/>
    <property type="match status" value="1"/>
</dbReference>
<dbReference type="NCBIfam" id="NF003917">
    <property type="entry name" value="PRK05443.1-1"/>
    <property type="match status" value="1"/>
</dbReference>
<dbReference type="Gene3D" id="1.20.58.310">
    <property type="entry name" value="Polyphosphate kinase N-terminal domain"/>
    <property type="match status" value="1"/>
</dbReference>
<comment type="catalytic activity">
    <reaction evidence="6 7">
        <text>[phosphate](n) + ATP = [phosphate](n+1) + ADP</text>
        <dbReference type="Rhea" id="RHEA:19573"/>
        <dbReference type="Rhea" id="RHEA-COMP:9859"/>
        <dbReference type="Rhea" id="RHEA-COMP:14280"/>
        <dbReference type="ChEBI" id="CHEBI:16838"/>
        <dbReference type="ChEBI" id="CHEBI:30616"/>
        <dbReference type="ChEBI" id="CHEBI:456216"/>
        <dbReference type="EC" id="2.7.4.1"/>
    </reaction>
</comment>
<dbReference type="InterPro" id="IPR025200">
    <property type="entry name" value="PPK_C_dom2"/>
</dbReference>
<dbReference type="InterPro" id="IPR036830">
    <property type="entry name" value="PP_kinase_middle_dom_sf"/>
</dbReference>
<dbReference type="AlphaFoldDB" id="A0A6S6S1E4"/>
<feature type="domain" description="Polyphosphate kinase C-terminal" evidence="11">
    <location>
        <begin position="324"/>
        <end position="488"/>
    </location>
</feature>
<dbReference type="InterPro" id="IPR003414">
    <property type="entry name" value="PP_kinase"/>
</dbReference>
<proteinExistence type="inferred from homology"/>
<keyword evidence="6" id="KW-0460">Magnesium</keyword>
<dbReference type="PIRSF" id="PIRSF015589">
    <property type="entry name" value="PP_kinase"/>
    <property type="match status" value="1"/>
</dbReference>
<dbReference type="Gene3D" id="3.30.870.10">
    <property type="entry name" value="Endonuclease Chain A"/>
    <property type="match status" value="2"/>
</dbReference>
<feature type="binding site" evidence="6">
    <location>
        <position position="49"/>
    </location>
    <ligand>
        <name>ATP</name>
        <dbReference type="ChEBI" id="CHEBI:30616"/>
    </ligand>
</feature>
<dbReference type="NCBIfam" id="NF003918">
    <property type="entry name" value="PRK05443.1-2"/>
    <property type="match status" value="1"/>
</dbReference>
<evidence type="ECO:0000256" key="4">
    <source>
        <dbReference type="ARBA" id="ARBA00022777"/>
    </source>
</evidence>
<feature type="active site" description="Phosphohistidine intermediate" evidence="6">
    <location>
        <position position="428"/>
    </location>
</feature>
<dbReference type="GO" id="GO:0005524">
    <property type="term" value="F:ATP binding"/>
    <property type="evidence" value="ECO:0007669"/>
    <property type="project" value="UniProtKB-KW"/>
</dbReference>
<protein>
    <recommendedName>
        <fullName evidence="6 7">Polyphosphate kinase</fullName>
        <ecNumber evidence="6 7">2.7.4.1</ecNumber>
    </recommendedName>
    <alternativeName>
        <fullName evidence="6">ATP-polyphosphate phosphotransferase</fullName>
    </alternativeName>
    <alternativeName>
        <fullName evidence="6">Polyphosphoric acid kinase</fullName>
    </alternativeName>
</protein>
<dbReference type="PANTHER" id="PTHR30218:SF0">
    <property type="entry name" value="POLYPHOSPHATE KINASE"/>
    <property type="match status" value="1"/>
</dbReference>
<feature type="domain" description="Polyphosphate kinase middle" evidence="8">
    <location>
        <begin position="124"/>
        <end position="297"/>
    </location>
</feature>
<dbReference type="GO" id="GO:0006799">
    <property type="term" value="P:polyphosphate biosynthetic process"/>
    <property type="evidence" value="ECO:0007669"/>
    <property type="project" value="UniProtKB-UniRule"/>
</dbReference>
<evidence type="ECO:0000259" key="11">
    <source>
        <dbReference type="Pfam" id="PF17941"/>
    </source>
</evidence>
<evidence type="ECO:0000256" key="5">
    <source>
        <dbReference type="ARBA" id="ARBA00022840"/>
    </source>
</evidence>
<name>A0A6S6S1E4_9BACT</name>
<keyword evidence="5 6" id="KW-0067">ATP-binding</keyword>
<feature type="binding site" evidence="6">
    <location>
        <position position="398"/>
    </location>
    <ligand>
        <name>Mg(2+)</name>
        <dbReference type="ChEBI" id="CHEBI:18420"/>
    </ligand>
</feature>
<dbReference type="EMBL" id="CACVAZ010000002">
    <property type="protein sequence ID" value="CAA6802191.1"/>
    <property type="molecule type" value="Genomic_DNA"/>
</dbReference>
<organism evidence="12">
    <name type="scientific">uncultured Sulfurovum sp</name>
    <dbReference type="NCBI Taxonomy" id="269237"/>
    <lineage>
        <taxon>Bacteria</taxon>
        <taxon>Pseudomonadati</taxon>
        <taxon>Campylobacterota</taxon>
        <taxon>Epsilonproteobacteria</taxon>
        <taxon>Campylobacterales</taxon>
        <taxon>Sulfurovaceae</taxon>
        <taxon>Sulfurovum</taxon>
        <taxon>environmental samples</taxon>
    </lineage>
</organism>
<dbReference type="SUPFAM" id="SSF140356">
    <property type="entry name" value="PPK N-terminal domain-like"/>
    <property type="match status" value="1"/>
</dbReference>
<evidence type="ECO:0000313" key="12">
    <source>
        <dbReference type="EMBL" id="CAA6802191.1"/>
    </source>
</evidence>
<dbReference type="EC" id="2.7.4.1" evidence="6 7"/>
<comment type="PTM">
    <text evidence="6 7">An intermediate of this reaction is the autophosphorylated ppk in which a phosphate is covalently linked to a histidine residue through a N-P bond.</text>
</comment>
<evidence type="ECO:0000256" key="1">
    <source>
        <dbReference type="ARBA" id="ARBA00022553"/>
    </source>
</evidence>
<evidence type="ECO:0000259" key="8">
    <source>
        <dbReference type="Pfam" id="PF02503"/>
    </source>
</evidence>
<dbReference type="CDD" id="cd09165">
    <property type="entry name" value="PLDc_PaPPK1_C1_like"/>
    <property type="match status" value="1"/>
</dbReference>
<feature type="binding site" evidence="6">
    <location>
        <position position="368"/>
    </location>
    <ligand>
        <name>Mg(2+)</name>
        <dbReference type="ChEBI" id="CHEBI:18420"/>
    </ligand>
</feature>
<evidence type="ECO:0000256" key="3">
    <source>
        <dbReference type="ARBA" id="ARBA00022741"/>
    </source>
</evidence>
<feature type="domain" description="Polyphosphate kinase N-terminal" evidence="9">
    <location>
        <begin position="11"/>
        <end position="115"/>
    </location>
</feature>
<keyword evidence="2 6" id="KW-0808">Transferase</keyword>
<evidence type="ECO:0000256" key="2">
    <source>
        <dbReference type="ARBA" id="ARBA00022679"/>
    </source>
</evidence>
<dbReference type="InterPro" id="IPR041108">
    <property type="entry name" value="PP_kinase_C_1"/>
</dbReference>
<dbReference type="Pfam" id="PF13090">
    <property type="entry name" value="PP_kinase_C"/>
    <property type="match status" value="1"/>
</dbReference>
<keyword evidence="1 6" id="KW-0597">Phosphoprotein</keyword>
<keyword evidence="6" id="KW-0479">Metal-binding</keyword>
<dbReference type="InterPro" id="IPR036832">
    <property type="entry name" value="PPK_N_dom_sf"/>
</dbReference>
<dbReference type="Gene3D" id="3.30.1840.10">
    <property type="entry name" value="Polyphosphate kinase middle domain"/>
    <property type="match status" value="1"/>
</dbReference>
<feature type="binding site" evidence="6">
    <location>
        <position position="461"/>
    </location>
    <ligand>
        <name>ATP</name>
        <dbReference type="ChEBI" id="CHEBI:30616"/>
    </ligand>
</feature>
<comment type="function">
    <text evidence="6 7">Catalyzes the reversible transfer of the terminal phosphate of ATP to form a long-chain polyphosphate (polyP).</text>
</comment>
<dbReference type="HAMAP" id="MF_00347">
    <property type="entry name" value="Polyphosphate_kinase"/>
    <property type="match status" value="1"/>
</dbReference>